<organism evidence="2 3">
    <name type="scientific">Alteromonas hispanica</name>
    <dbReference type="NCBI Taxonomy" id="315421"/>
    <lineage>
        <taxon>Bacteria</taxon>
        <taxon>Pseudomonadati</taxon>
        <taxon>Pseudomonadota</taxon>
        <taxon>Gammaproteobacteria</taxon>
        <taxon>Alteromonadales</taxon>
        <taxon>Alteromonadaceae</taxon>
        <taxon>Alteromonas/Salinimonas group</taxon>
        <taxon>Alteromonas</taxon>
    </lineage>
</organism>
<accession>A0A6L9MU12</accession>
<dbReference type="EMBL" id="JAAAWP010000003">
    <property type="protein sequence ID" value="NDW21321.1"/>
    <property type="molecule type" value="Genomic_DNA"/>
</dbReference>
<comment type="caution">
    <text evidence="2">The sequence shown here is derived from an EMBL/GenBank/DDBJ whole genome shotgun (WGS) entry which is preliminary data.</text>
</comment>
<name>A0A6L9MU12_9ALTE</name>
<sequence length="101" mass="10195">MSEVSGFSLNSAFAAGQMGLQRASDGVTQAAANIADRNNRDNSAQADIQAASADGAAKSQPNSNLTSDLISLNVNSLNAQASAKVIDVANDTLGTIIDTLA</sequence>
<protein>
    <recommendedName>
        <fullName evidence="4">Excinuclease ATPase subunit</fullName>
    </recommendedName>
</protein>
<dbReference type="AlphaFoldDB" id="A0A6L9MU12"/>
<gene>
    <name evidence="2" type="ORF">GTW09_07305</name>
</gene>
<evidence type="ECO:0000256" key="1">
    <source>
        <dbReference type="SAM" id="MobiDB-lite"/>
    </source>
</evidence>
<evidence type="ECO:0008006" key="4">
    <source>
        <dbReference type="Google" id="ProtNLM"/>
    </source>
</evidence>
<feature type="region of interest" description="Disordered" evidence="1">
    <location>
        <begin position="36"/>
        <end position="64"/>
    </location>
</feature>
<keyword evidence="3" id="KW-1185">Reference proteome</keyword>
<dbReference type="Proteomes" id="UP000478837">
    <property type="component" value="Unassembled WGS sequence"/>
</dbReference>
<evidence type="ECO:0000313" key="3">
    <source>
        <dbReference type="Proteomes" id="UP000478837"/>
    </source>
</evidence>
<proteinExistence type="predicted"/>
<feature type="compositionally biased region" description="Low complexity" evidence="1">
    <location>
        <begin position="36"/>
        <end position="60"/>
    </location>
</feature>
<reference evidence="2 3" key="1">
    <citation type="submission" date="2020-01" db="EMBL/GenBank/DDBJ databases">
        <title>Genomes of bacteria type strains.</title>
        <authorList>
            <person name="Chen J."/>
            <person name="Zhu S."/>
            <person name="Yang J."/>
        </authorList>
    </citation>
    <scope>NUCLEOTIDE SEQUENCE [LARGE SCALE GENOMIC DNA]</scope>
    <source>
        <strain evidence="2 3">LMG 22958</strain>
    </source>
</reference>
<evidence type="ECO:0000313" key="2">
    <source>
        <dbReference type="EMBL" id="NDW21321.1"/>
    </source>
</evidence>
<dbReference type="RefSeq" id="WP_163111252.1">
    <property type="nucleotide sequence ID" value="NZ_JAAAWP010000003.1"/>
</dbReference>